<reference evidence="1 2" key="1">
    <citation type="submission" date="2017-06" db="EMBL/GenBank/DDBJ databases">
        <title>Novel microbial phyla capable of carbon fixation and sulfur reduction in deep-sea sediments.</title>
        <authorList>
            <person name="Huang J."/>
            <person name="Baker B."/>
            <person name="Wang Y."/>
        </authorList>
    </citation>
    <scope>NUCLEOTIDE SEQUENCE [LARGE SCALE GENOMIC DNA]</scope>
    <source>
        <strain evidence="1">B3_LCP</strain>
    </source>
</reference>
<evidence type="ECO:0000313" key="1">
    <source>
        <dbReference type="EMBL" id="TKJ39827.1"/>
    </source>
</evidence>
<organism evidence="1 2">
    <name type="scientific">candidate division LCP-89 bacterium B3_LCP</name>
    <dbReference type="NCBI Taxonomy" id="2012998"/>
    <lineage>
        <taxon>Bacteria</taxon>
        <taxon>Pseudomonadati</taxon>
        <taxon>Bacteria division LCP-89</taxon>
    </lineage>
</organism>
<sequence length="306" mass="35180">MIALSWFFIYSRQPDPVEFFEKRRSQKIQFDVESSWHERGSQMKSLRIEGFRKSGNFDYDVTFDAFECKPQDVQELLPAFILIGGINTGRDAIHIIAKRPEIARLGVFLSLDYPYDGPLHFEALDFIRNIPRIKKSLYDTVEAVRLAIDYLESLDYVDEEQITIIGVSLGAFYSVFTGGVDDRPQAVISVMGGGHLRSLFDWNLRRSGHLSSRLLSFPAAVLATWMIRPLEPVDYVSHISPRFYLQINGTKDEMIPRFSALTLYDSAKEPKKLVWVDSWHIMPDTEDLIDQIIAITYEEFRAVGLL</sequence>
<dbReference type="Proteomes" id="UP000319619">
    <property type="component" value="Unassembled WGS sequence"/>
</dbReference>
<gene>
    <name evidence="1" type="ORF">CEE37_11155</name>
</gene>
<accession>A0A532UYK5</accession>
<dbReference type="AlphaFoldDB" id="A0A532UYK5"/>
<evidence type="ECO:0000313" key="2">
    <source>
        <dbReference type="Proteomes" id="UP000319619"/>
    </source>
</evidence>
<comment type="caution">
    <text evidence="1">The sequence shown here is derived from an EMBL/GenBank/DDBJ whole genome shotgun (WGS) entry which is preliminary data.</text>
</comment>
<evidence type="ECO:0008006" key="3">
    <source>
        <dbReference type="Google" id="ProtNLM"/>
    </source>
</evidence>
<dbReference type="InterPro" id="IPR029058">
    <property type="entry name" value="AB_hydrolase_fold"/>
</dbReference>
<dbReference type="EMBL" id="NJBN01000007">
    <property type="protein sequence ID" value="TKJ39827.1"/>
    <property type="molecule type" value="Genomic_DNA"/>
</dbReference>
<name>A0A532UYK5_UNCL8</name>
<dbReference type="SUPFAM" id="SSF53474">
    <property type="entry name" value="alpha/beta-Hydrolases"/>
    <property type="match status" value="1"/>
</dbReference>
<dbReference type="Gene3D" id="3.40.50.1820">
    <property type="entry name" value="alpha/beta hydrolase"/>
    <property type="match status" value="1"/>
</dbReference>
<proteinExistence type="predicted"/>
<protein>
    <recommendedName>
        <fullName evidence="3">Peptidase S9 prolyl oligopeptidase catalytic domain-containing protein</fullName>
    </recommendedName>
</protein>